<proteinExistence type="predicted"/>
<dbReference type="eggNOG" id="COG1476">
    <property type="taxonomic scope" value="Bacteria"/>
</dbReference>
<dbReference type="Proteomes" id="UP000007177">
    <property type="component" value="Chromosome"/>
</dbReference>
<dbReference type="KEGG" id="awo:Awo_c31150"/>
<dbReference type="Pfam" id="PF01381">
    <property type="entry name" value="HTH_3"/>
    <property type="match status" value="1"/>
</dbReference>
<evidence type="ECO:0000313" key="2">
    <source>
        <dbReference type="EMBL" id="AFA49843.1"/>
    </source>
</evidence>
<dbReference type="InterPro" id="IPR010982">
    <property type="entry name" value="Lambda_DNA-bd_dom_sf"/>
</dbReference>
<dbReference type="AlphaFoldDB" id="H6LIV4"/>
<accession>H6LIV4</accession>
<dbReference type="HOGENOM" id="CLU_066192_29_2_9"/>
<dbReference type="OrthoDB" id="9814553at2"/>
<sequence>MTIGERIKKEREQCGWSQEALALAAGVSQRSIGHYELGQRDPQSVILGKIMGAMGFQMQFVKEGVESE</sequence>
<reference evidence="2 3" key="2">
    <citation type="journal article" date="2012" name="PLoS ONE">
        <title>An ancient pathway combining carbon dioxide fixation with the generation and utilization of a sodium ion gradient for ATP synthesis.</title>
        <authorList>
            <person name="Poehlein A."/>
            <person name="Schmidt S."/>
            <person name="Kaster A.K."/>
            <person name="Goenrich M."/>
            <person name="Vollmers J."/>
            <person name="Thurmer A."/>
            <person name="Bertsch J."/>
            <person name="Schuchmann K."/>
            <person name="Voigt B."/>
            <person name="Hecker M."/>
            <person name="Daniel R."/>
            <person name="Thauer R.K."/>
            <person name="Gottschalk G."/>
            <person name="Muller V."/>
        </authorList>
    </citation>
    <scope>NUCLEOTIDE SEQUENCE [LARGE SCALE GENOMIC DNA]</scope>
    <source>
        <strain evidence="3">ATCC 29683 / DSM 1030 / JCM 2381 / KCTC 1655 / WB1</strain>
    </source>
</reference>
<evidence type="ECO:0000313" key="3">
    <source>
        <dbReference type="Proteomes" id="UP000007177"/>
    </source>
</evidence>
<dbReference type="Gene3D" id="1.10.260.40">
    <property type="entry name" value="lambda repressor-like DNA-binding domains"/>
    <property type="match status" value="1"/>
</dbReference>
<evidence type="ECO:0000259" key="1">
    <source>
        <dbReference type="PROSITE" id="PS50943"/>
    </source>
</evidence>
<dbReference type="STRING" id="931626.Awo_c31150"/>
<feature type="domain" description="HTH cro/C1-type" evidence="1">
    <location>
        <begin position="7"/>
        <end position="61"/>
    </location>
</feature>
<dbReference type="InterPro" id="IPR001387">
    <property type="entry name" value="Cro/C1-type_HTH"/>
</dbReference>
<dbReference type="GO" id="GO:0003677">
    <property type="term" value="F:DNA binding"/>
    <property type="evidence" value="ECO:0007669"/>
    <property type="project" value="InterPro"/>
</dbReference>
<dbReference type="SUPFAM" id="SSF47413">
    <property type="entry name" value="lambda repressor-like DNA-binding domains"/>
    <property type="match status" value="1"/>
</dbReference>
<dbReference type="CDD" id="cd00093">
    <property type="entry name" value="HTH_XRE"/>
    <property type="match status" value="1"/>
</dbReference>
<keyword evidence="3" id="KW-1185">Reference proteome</keyword>
<dbReference type="PROSITE" id="PS50943">
    <property type="entry name" value="HTH_CROC1"/>
    <property type="match status" value="1"/>
</dbReference>
<organism evidence="2 3">
    <name type="scientific">Acetobacterium woodii (strain ATCC 29683 / DSM 1030 / JCM 2381 / KCTC 1655 / WB1)</name>
    <dbReference type="NCBI Taxonomy" id="931626"/>
    <lineage>
        <taxon>Bacteria</taxon>
        <taxon>Bacillati</taxon>
        <taxon>Bacillota</taxon>
        <taxon>Clostridia</taxon>
        <taxon>Eubacteriales</taxon>
        <taxon>Eubacteriaceae</taxon>
        <taxon>Acetobacterium</taxon>
    </lineage>
</organism>
<reference evidence="3" key="1">
    <citation type="submission" date="2011-07" db="EMBL/GenBank/DDBJ databases">
        <title>Complete genome sequence of Acetobacterium woodii.</title>
        <authorList>
            <person name="Poehlein A."/>
            <person name="Schmidt S."/>
            <person name="Kaster A.-K."/>
            <person name="Goenrich M."/>
            <person name="Vollmers J."/>
            <person name="Thuermer A."/>
            <person name="Gottschalk G."/>
            <person name="Thauer R.K."/>
            <person name="Daniel R."/>
            <person name="Mueller V."/>
        </authorList>
    </citation>
    <scope>NUCLEOTIDE SEQUENCE [LARGE SCALE GENOMIC DNA]</scope>
    <source>
        <strain evidence="3">ATCC 29683 / DSM 1030 / JCM 2381 / KCTC 1655 / WB1</strain>
    </source>
</reference>
<name>H6LIV4_ACEWD</name>
<gene>
    <name evidence="2" type="ordered locus">Awo_c31150</name>
</gene>
<dbReference type="EMBL" id="CP002987">
    <property type="protein sequence ID" value="AFA49843.1"/>
    <property type="molecule type" value="Genomic_DNA"/>
</dbReference>
<protein>
    <submittedName>
        <fullName evidence="2">Putative helix-turn-helix domain protein</fullName>
    </submittedName>
</protein>
<dbReference type="SMART" id="SM00530">
    <property type="entry name" value="HTH_XRE"/>
    <property type="match status" value="1"/>
</dbReference>